<dbReference type="PATRIC" id="fig|1184387.3.peg.1154"/>
<proteinExistence type="predicted"/>
<sequence length="163" mass="18398">MVLRSPTRENEKERNKTQGAERTSADARLASAGGGLKASHLRWPVRLCLASLAFGEASSASRAKKRYEDPFSVDCPRAKTRPPRRANEKKLVETVASLTREPRSRLVSCQNHIKNGCHPVEPAPKCSCLGILFRVTDRDLRAIHRDSDKKRVRMTRYDAFRIT</sequence>
<dbReference type="Proteomes" id="UP000054092">
    <property type="component" value="Unassembled WGS sequence"/>
</dbReference>
<reference evidence="3" key="1">
    <citation type="journal article" date="2015" name="MBio">
        <title>Genome-Resolved Metagenomic Analysis Reveals Roles for Candidate Phyla and Other Microbial Community Members in Biogeochemical Transformations in Oil Reservoirs.</title>
        <authorList>
            <person name="Hu P."/>
            <person name="Tom L."/>
            <person name="Singh A."/>
            <person name="Thomas B.C."/>
            <person name="Baker B.J."/>
            <person name="Piceno Y.M."/>
            <person name="Andersen G.L."/>
            <person name="Banfield J.F."/>
        </authorList>
    </citation>
    <scope>NUCLEOTIDE SEQUENCE [LARGE SCALE GENOMIC DNA]</scope>
</reference>
<comment type="caution">
    <text evidence="2">The sequence shown here is derived from an EMBL/GenBank/DDBJ whole genome shotgun (WGS) entry which is preliminary data.</text>
</comment>
<evidence type="ECO:0000256" key="1">
    <source>
        <dbReference type="SAM" id="MobiDB-lite"/>
    </source>
</evidence>
<feature type="compositionally biased region" description="Basic and acidic residues" evidence="1">
    <location>
        <begin position="1"/>
        <end position="16"/>
    </location>
</feature>
<protein>
    <submittedName>
        <fullName evidence="2">Uncharacterized protein</fullName>
    </submittedName>
</protein>
<name>A0A101HQ46_9BACT</name>
<dbReference type="EMBL" id="LGGP01000111">
    <property type="protein sequence ID" value="KUK80789.1"/>
    <property type="molecule type" value="Genomic_DNA"/>
</dbReference>
<gene>
    <name evidence="2" type="ORF">XD94_0766</name>
</gene>
<feature type="region of interest" description="Disordered" evidence="1">
    <location>
        <begin position="1"/>
        <end position="33"/>
    </location>
</feature>
<evidence type="ECO:0000313" key="2">
    <source>
        <dbReference type="EMBL" id="KUK80789.1"/>
    </source>
</evidence>
<accession>A0A101HQ46</accession>
<organism evidence="2 3">
    <name type="scientific">Mesotoga prima</name>
    <dbReference type="NCBI Taxonomy" id="1184387"/>
    <lineage>
        <taxon>Bacteria</taxon>
        <taxon>Thermotogati</taxon>
        <taxon>Thermotogota</taxon>
        <taxon>Thermotogae</taxon>
        <taxon>Kosmotogales</taxon>
        <taxon>Kosmotogaceae</taxon>
        <taxon>Mesotoga</taxon>
    </lineage>
</organism>
<evidence type="ECO:0000313" key="3">
    <source>
        <dbReference type="Proteomes" id="UP000054092"/>
    </source>
</evidence>
<dbReference type="AlphaFoldDB" id="A0A101HQ46"/>